<protein>
    <recommendedName>
        <fullName evidence="1">Helix-turn-helix conjugative transposon-like domain-containing protein</fullName>
    </recommendedName>
</protein>
<dbReference type="InterPro" id="IPR024760">
    <property type="entry name" value="HTH_dom_conjug_TS-like"/>
</dbReference>
<name>A0A1C4A9W1_9LACO</name>
<organism evidence="2 3">
    <name type="scientific">Weissella bombi</name>
    <dbReference type="NCBI Taxonomy" id="1505725"/>
    <lineage>
        <taxon>Bacteria</taxon>
        <taxon>Bacillati</taxon>
        <taxon>Bacillota</taxon>
        <taxon>Bacilli</taxon>
        <taxon>Lactobacillales</taxon>
        <taxon>Lactobacillaceae</taxon>
        <taxon>Weissella</taxon>
    </lineage>
</organism>
<dbReference type="SUPFAM" id="SSF88946">
    <property type="entry name" value="Sigma2 domain of RNA polymerase sigma factors"/>
    <property type="match status" value="1"/>
</dbReference>
<sequence>MVVDNNQSELIVRAQAGDEQAFEQILKQFEGLVWKMYQQQRIRPQPNDWQQECRVVLHKTLSLLRNQTWAALTVYYQRSLRTHVVQLWRNEYRVLDFQVPILKETIVSYETQQTVSTCEQTANELLNFIAEWYVTLPAKERELVSLLVQGYGMVEAAKIINRSRSWCYGVRRKWQLFYNGEVRKH</sequence>
<accession>A0A1C4A9W1</accession>
<reference evidence="3" key="1">
    <citation type="submission" date="2016-08" db="EMBL/GenBank/DDBJ databases">
        <authorList>
            <person name="Varghese N."/>
            <person name="Submissions Spin"/>
        </authorList>
    </citation>
    <scope>NUCLEOTIDE SEQUENCE [LARGE SCALE GENOMIC DNA]</scope>
    <source>
        <strain evidence="3">R-53094</strain>
    </source>
</reference>
<dbReference type="EMBL" id="FMAO01000004">
    <property type="protein sequence ID" value="SCB91376.1"/>
    <property type="molecule type" value="Genomic_DNA"/>
</dbReference>
<evidence type="ECO:0000313" key="2">
    <source>
        <dbReference type="EMBL" id="SCB91376.1"/>
    </source>
</evidence>
<evidence type="ECO:0000313" key="3">
    <source>
        <dbReference type="Proteomes" id="UP000199268"/>
    </source>
</evidence>
<dbReference type="Proteomes" id="UP000199268">
    <property type="component" value="Unassembled WGS sequence"/>
</dbReference>
<feature type="domain" description="Helix-turn-helix conjugative transposon-like" evidence="1">
    <location>
        <begin position="9"/>
        <end position="36"/>
    </location>
</feature>
<dbReference type="Pfam" id="PF12645">
    <property type="entry name" value="HTH_16"/>
    <property type="match status" value="1"/>
</dbReference>
<dbReference type="GO" id="GO:0006352">
    <property type="term" value="P:DNA-templated transcription initiation"/>
    <property type="evidence" value="ECO:0007669"/>
    <property type="project" value="InterPro"/>
</dbReference>
<dbReference type="STRING" id="1505725.GA0061074_104100"/>
<dbReference type="Gene3D" id="1.10.1740.10">
    <property type="match status" value="1"/>
</dbReference>
<dbReference type="AlphaFoldDB" id="A0A1C4A9W1"/>
<dbReference type="OrthoDB" id="2148685at2"/>
<dbReference type="RefSeq" id="WP_092462207.1">
    <property type="nucleotide sequence ID" value="NZ_BJEE01000001.1"/>
</dbReference>
<proteinExistence type="predicted"/>
<dbReference type="InterPro" id="IPR013325">
    <property type="entry name" value="RNA_pol_sigma_r2"/>
</dbReference>
<dbReference type="GO" id="GO:0003700">
    <property type="term" value="F:DNA-binding transcription factor activity"/>
    <property type="evidence" value="ECO:0007669"/>
    <property type="project" value="InterPro"/>
</dbReference>
<evidence type="ECO:0000259" key="1">
    <source>
        <dbReference type="Pfam" id="PF12645"/>
    </source>
</evidence>
<keyword evidence="3" id="KW-1185">Reference proteome</keyword>
<gene>
    <name evidence="2" type="ORF">GA0061074_104100</name>
</gene>